<dbReference type="OrthoDB" id="3352408at2759"/>
<evidence type="ECO:0000313" key="5">
    <source>
        <dbReference type="EMBL" id="KAE9453010.1"/>
    </source>
</evidence>
<keyword evidence="3" id="KW-0812">Transmembrane</keyword>
<sequence>MGKLGLHVDAPIQSMVGACLALKSFTGEAIFKVSANVNDTLILNVLALCQVFNVIFLWKLENKNVFEGIHKNHLFLVIIGVTIAVQVVMVEFLKKVAGTERLNWWQWGVCVGFASVSWPIGWVVKWIPVLQKPFLLHTAK</sequence>
<organism evidence="5 6">
    <name type="scientific">Rhododendron williamsianum</name>
    <dbReference type="NCBI Taxonomy" id="262921"/>
    <lineage>
        <taxon>Eukaryota</taxon>
        <taxon>Viridiplantae</taxon>
        <taxon>Streptophyta</taxon>
        <taxon>Embryophyta</taxon>
        <taxon>Tracheophyta</taxon>
        <taxon>Spermatophyta</taxon>
        <taxon>Magnoliopsida</taxon>
        <taxon>eudicotyledons</taxon>
        <taxon>Gunneridae</taxon>
        <taxon>Pentapetalae</taxon>
        <taxon>asterids</taxon>
        <taxon>Ericales</taxon>
        <taxon>Ericaceae</taxon>
        <taxon>Ericoideae</taxon>
        <taxon>Rhodoreae</taxon>
        <taxon>Rhododendron</taxon>
    </lineage>
</organism>
<dbReference type="GO" id="GO:0046872">
    <property type="term" value="F:metal ion binding"/>
    <property type="evidence" value="ECO:0007669"/>
    <property type="project" value="UniProtKB-KW"/>
</dbReference>
<feature type="transmembrane region" description="Helical" evidence="3">
    <location>
        <begin position="72"/>
        <end position="92"/>
    </location>
</feature>
<comment type="caution">
    <text evidence="5">The sequence shown here is derived from an EMBL/GenBank/DDBJ whole genome shotgun (WGS) entry which is preliminary data.</text>
</comment>
<evidence type="ECO:0000313" key="6">
    <source>
        <dbReference type="Proteomes" id="UP000428333"/>
    </source>
</evidence>
<dbReference type="PANTHER" id="PTHR24093">
    <property type="entry name" value="CATION TRANSPORTING ATPASE"/>
    <property type="match status" value="1"/>
</dbReference>
<dbReference type="GO" id="GO:0005388">
    <property type="term" value="F:P-type calcium transporter activity"/>
    <property type="evidence" value="ECO:0007669"/>
    <property type="project" value="TreeGrafter"/>
</dbReference>
<dbReference type="SUPFAM" id="SSF81665">
    <property type="entry name" value="Calcium ATPase, transmembrane domain M"/>
    <property type="match status" value="1"/>
</dbReference>
<keyword evidence="6" id="KW-1185">Reference proteome</keyword>
<evidence type="ECO:0000256" key="3">
    <source>
        <dbReference type="SAM" id="Phobius"/>
    </source>
</evidence>
<feature type="domain" description="Cation-transporting P-type ATPase C-terminal" evidence="4">
    <location>
        <begin position="12"/>
        <end position="127"/>
    </location>
</feature>
<dbReference type="InterPro" id="IPR006068">
    <property type="entry name" value="ATPase_P-typ_cation-transptr_C"/>
</dbReference>
<feature type="transmembrane region" description="Helical" evidence="3">
    <location>
        <begin position="104"/>
        <end position="124"/>
    </location>
</feature>
<name>A0A6A4L497_9ERIC</name>
<feature type="non-terminal residue" evidence="5">
    <location>
        <position position="1"/>
    </location>
</feature>
<dbReference type="AlphaFoldDB" id="A0A6A4L497"/>
<keyword evidence="3" id="KW-0472">Membrane</keyword>
<gene>
    <name evidence="5" type="ORF">C3L33_15076</name>
</gene>
<dbReference type="Pfam" id="PF00689">
    <property type="entry name" value="Cation_ATPase_C"/>
    <property type="match status" value="1"/>
</dbReference>
<proteinExistence type="predicted"/>
<keyword evidence="2" id="KW-0460">Magnesium</keyword>
<dbReference type="InterPro" id="IPR023298">
    <property type="entry name" value="ATPase_P-typ_TM_dom_sf"/>
</dbReference>
<feature type="transmembrane region" description="Helical" evidence="3">
    <location>
        <begin position="41"/>
        <end position="60"/>
    </location>
</feature>
<accession>A0A6A4L497</accession>
<dbReference type="EMBL" id="QEFC01002319">
    <property type="protein sequence ID" value="KAE9453010.1"/>
    <property type="molecule type" value="Genomic_DNA"/>
</dbReference>
<evidence type="ECO:0000256" key="2">
    <source>
        <dbReference type="ARBA" id="ARBA00022842"/>
    </source>
</evidence>
<evidence type="ECO:0000259" key="4">
    <source>
        <dbReference type="Pfam" id="PF00689"/>
    </source>
</evidence>
<dbReference type="GO" id="GO:0005886">
    <property type="term" value="C:plasma membrane"/>
    <property type="evidence" value="ECO:0007669"/>
    <property type="project" value="TreeGrafter"/>
</dbReference>
<dbReference type="PANTHER" id="PTHR24093:SF455">
    <property type="entry name" value="CALCIUM-TRANSPORTING ATPASE 12, PLASMA MEMBRANE-TYPE"/>
    <property type="match status" value="1"/>
</dbReference>
<protein>
    <recommendedName>
        <fullName evidence="4">Cation-transporting P-type ATPase C-terminal domain-containing protein</fullName>
    </recommendedName>
</protein>
<dbReference type="Gene3D" id="1.20.1110.10">
    <property type="entry name" value="Calcium-transporting ATPase, transmembrane domain"/>
    <property type="match status" value="1"/>
</dbReference>
<reference evidence="5 6" key="1">
    <citation type="journal article" date="2019" name="Genome Biol. Evol.">
        <title>The Rhododendron genome and chromosomal organization provide insight into shared whole-genome duplications across the heath family (Ericaceae).</title>
        <authorList>
            <person name="Soza V.L."/>
            <person name="Lindsley D."/>
            <person name="Waalkes A."/>
            <person name="Ramage E."/>
            <person name="Patwardhan R.P."/>
            <person name="Burton J.N."/>
            <person name="Adey A."/>
            <person name="Kumar A."/>
            <person name="Qiu R."/>
            <person name="Shendure J."/>
            <person name="Hall B."/>
        </authorList>
    </citation>
    <scope>NUCLEOTIDE SEQUENCE [LARGE SCALE GENOMIC DNA]</scope>
    <source>
        <strain evidence="5">RSF 1966-606</strain>
    </source>
</reference>
<keyword evidence="1" id="KW-0479">Metal-binding</keyword>
<dbReference type="Proteomes" id="UP000428333">
    <property type="component" value="Linkage Group LG09"/>
</dbReference>
<keyword evidence="3" id="KW-1133">Transmembrane helix</keyword>
<evidence type="ECO:0000256" key="1">
    <source>
        <dbReference type="ARBA" id="ARBA00022723"/>
    </source>
</evidence>